<proteinExistence type="predicted"/>
<accession>A0ABQ1IR21</accession>
<sequence>MPGETARFSHVHVALRTCVQRIQTVMPEQDVQHRDTTGNERPSRLNTREILELVAMLMAAASADDKFVESRLGSLHEEIVNTIMSLAPATPQRMASFRFLDIEQAHETVTILVRPNDRNRI</sequence>
<name>A0ABQ1IR21_9PROT</name>
<organism evidence="1 2">
    <name type="scientific">Tistrella bauzanensis</name>
    <dbReference type="NCBI Taxonomy" id="657419"/>
    <lineage>
        <taxon>Bacteria</taxon>
        <taxon>Pseudomonadati</taxon>
        <taxon>Pseudomonadota</taxon>
        <taxon>Alphaproteobacteria</taxon>
        <taxon>Geminicoccales</taxon>
        <taxon>Geminicoccaceae</taxon>
        <taxon>Tistrella</taxon>
    </lineage>
</organism>
<dbReference type="EMBL" id="BMDZ01000045">
    <property type="protein sequence ID" value="GGB50434.1"/>
    <property type="molecule type" value="Genomic_DNA"/>
</dbReference>
<reference evidence="2" key="1">
    <citation type="journal article" date="2019" name="Int. J. Syst. Evol. Microbiol.">
        <title>The Global Catalogue of Microorganisms (GCM) 10K type strain sequencing project: providing services to taxonomists for standard genome sequencing and annotation.</title>
        <authorList>
            <consortium name="The Broad Institute Genomics Platform"/>
            <consortium name="The Broad Institute Genome Sequencing Center for Infectious Disease"/>
            <person name="Wu L."/>
            <person name="Ma J."/>
        </authorList>
    </citation>
    <scope>NUCLEOTIDE SEQUENCE [LARGE SCALE GENOMIC DNA]</scope>
    <source>
        <strain evidence="2">CGMCC 1.10188</strain>
    </source>
</reference>
<protein>
    <submittedName>
        <fullName evidence="1">Uncharacterized protein</fullName>
    </submittedName>
</protein>
<keyword evidence="2" id="KW-1185">Reference proteome</keyword>
<gene>
    <name evidence="1" type="ORF">GCM10011505_34370</name>
</gene>
<evidence type="ECO:0000313" key="1">
    <source>
        <dbReference type="EMBL" id="GGB50434.1"/>
    </source>
</evidence>
<evidence type="ECO:0000313" key="2">
    <source>
        <dbReference type="Proteomes" id="UP000603352"/>
    </source>
</evidence>
<comment type="caution">
    <text evidence="1">The sequence shown here is derived from an EMBL/GenBank/DDBJ whole genome shotgun (WGS) entry which is preliminary data.</text>
</comment>
<dbReference type="Proteomes" id="UP000603352">
    <property type="component" value="Unassembled WGS sequence"/>
</dbReference>